<feature type="signal peptide" evidence="1">
    <location>
        <begin position="1"/>
        <end position="21"/>
    </location>
</feature>
<protein>
    <submittedName>
        <fullName evidence="3">Fimbrial protein</fullName>
    </submittedName>
</protein>
<reference evidence="3" key="1">
    <citation type="submission" date="2017-02" db="UniProtKB">
        <authorList>
            <consortium name="WormBaseParasite"/>
        </authorList>
    </citation>
    <scope>IDENTIFICATION</scope>
</reference>
<sequence>MCLYLRVFICTFTWLISQALVANFDLEVSRNTSTTFTYPHPLTSSLHVTLTSDNPIQLYVSSCSTDKGNFISKAQNINQTISSAQLYDYLKNEKCQDTDLFYRGSEPSK</sequence>
<evidence type="ECO:0000313" key="3">
    <source>
        <dbReference type="WBParaSite" id="SMUV_0000544401-mRNA-1"/>
    </source>
</evidence>
<name>A0A0N5ALM2_9BILA</name>
<organism evidence="2 3">
    <name type="scientific">Syphacia muris</name>
    <dbReference type="NCBI Taxonomy" id="451379"/>
    <lineage>
        <taxon>Eukaryota</taxon>
        <taxon>Metazoa</taxon>
        <taxon>Ecdysozoa</taxon>
        <taxon>Nematoda</taxon>
        <taxon>Chromadorea</taxon>
        <taxon>Rhabditida</taxon>
        <taxon>Spirurina</taxon>
        <taxon>Oxyuridomorpha</taxon>
        <taxon>Oxyuroidea</taxon>
        <taxon>Oxyuridae</taxon>
        <taxon>Syphacia</taxon>
    </lineage>
</organism>
<accession>A0A0N5ALM2</accession>
<dbReference type="Proteomes" id="UP000046393">
    <property type="component" value="Unplaced"/>
</dbReference>
<evidence type="ECO:0000256" key="1">
    <source>
        <dbReference type="SAM" id="SignalP"/>
    </source>
</evidence>
<dbReference type="WBParaSite" id="SMUV_0000544401-mRNA-1">
    <property type="protein sequence ID" value="SMUV_0000544401-mRNA-1"/>
    <property type="gene ID" value="SMUV_0000544401"/>
</dbReference>
<dbReference type="AlphaFoldDB" id="A0A0N5ALM2"/>
<feature type="chain" id="PRO_5005893189" evidence="1">
    <location>
        <begin position="22"/>
        <end position="109"/>
    </location>
</feature>
<keyword evidence="1" id="KW-0732">Signal</keyword>
<proteinExistence type="predicted"/>
<evidence type="ECO:0000313" key="2">
    <source>
        <dbReference type="Proteomes" id="UP000046393"/>
    </source>
</evidence>
<keyword evidence="2" id="KW-1185">Reference proteome</keyword>